<reference evidence="1" key="1">
    <citation type="submission" date="2021-02" db="EMBL/GenBank/DDBJ databases">
        <authorList>
            <person name="Dougan E. K."/>
            <person name="Rhodes N."/>
            <person name="Thang M."/>
            <person name="Chan C."/>
        </authorList>
    </citation>
    <scope>NUCLEOTIDE SEQUENCE</scope>
</reference>
<dbReference type="Proteomes" id="UP000604046">
    <property type="component" value="Unassembled WGS sequence"/>
</dbReference>
<accession>A0A812SR89</accession>
<comment type="caution">
    <text evidence="1">The sequence shown here is derived from an EMBL/GenBank/DDBJ whole genome shotgun (WGS) entry which is preliminary data.</text>
</comment>
<evidence type="ECO:0000313" key="1">
    <source>
        <dbReference type="EMBL" id="CAE7487492.1"/>
    </source>
</evidence>
<dbReference type="AlphaFoldDB" id="A0A812SR89"/>
<proteinExistence type="predicted"/>
<sequence length="109" mass="12067">MVLTSPNMFQLVLTECPLEAAGNSVKLKELRAVNKACGKSSMRLTKSSELNWVRAKAVKCTKKCKQVQAPTRSLPEIFAQLCDIAVPKEQGEASVHVRRPFGICRRPRG</sequence>
<keyword evidence="2" id="KW-1185">Reference proteome</keyword>
<name>A0A812SR89_9DINO</name>
<gene>
    <name evidence="1" type="ORF">SNAT2548_LOCUS27342</name>
</gene>
<dbReference type="EMBL" id="CAJNDS010002463">
    <property type="protein sequence ID" value="CAE7487492.1"/>
    <property type="molecule type" value="Genomic_DNA"/>
</dbReference>
<dbReference type="OrthoDB" id="27832at2759"/>
<protein>
    <submittedName>
        <fullName evidence="1">Uncharacterized protein</fullName>
    </submittedName>
</protein>
<evidence type="ECO:0000313" key="2">
    <source>
        <dbReference type="Proteomes" id="UP000604046"/>
    </source>
</evidence>
<organism evidence="1 2">
    <name type="scientific">Symbiodinium natans</name>
    <dbReference type="NCBI Taxonomy" id="878477"/>
    <lineage>
        <taxon>Eukaryota</taxon>
        <taxon>Sar</taxon>
        <taxon>Alveolata</taxon>
        <taxon>Dinophyceae</taxon>
        <taxon>Suessiales</taxon>
        <taxon>Symbiodiniaceae</taxon>
        <taxon>Symbiodinium</taxon>
    </lineage>
</organism>